<sequence length="51" mass="6077">MEMKKSLDIYGQGLIAIDDMVYLDEIDEYVTAKEYTDYIDYYNSKHNTNKD</sequence>
<dbReference type="EMBL" id="BARS01005454">
    <property type="protein sequence ID" value="GAF73678.1"/>
    <property type="molecule type" value="Genomic_DNA"/>
</dbReference>
<dbReference type="AlphaFoldDB" id="X0RY06"/>
<protein>
    <submittedName>
        <fullName evidence="1">Uncharacterized protein</fullName>
    </submittedName>
</protein>
<reference evidence="1" key="1">
    <citation type="journal article" date="2014" name="Front. Microbiol.">
        <title>High frequency of phylogenetically diverse reductive dehalogenase-homologous genes in deep subseafloor sedimentary metagenomes.</title>
        <authorList>
            <person name="Kawai M."/>
            <person name="Futagami T."/>
            <person name="Toyoda A."/>
            <person name="Takaki Y."/>
            <person name="Nishi S."/>
            <person name="Hori S."/>
            <person name="Arai W."/>
            <person name="Tsubouchi T."/>
            <person name="Morono Y."/>
            <person name="Uchiyama I."/>
            <person name="Ito T."/>
            <person name="Fujiyama A."/>
            <person name="Inagaki F."/>
            <person name="Takami H."/>
        </authorList>
    </citation>
    <scope>NUCLEOTIDE SEQUENCE</scope>
    <source>
        <strain evidence="1">Expedition CK06-06</strain>
    </source>
</reference>
<evidence type="ECO:0000313" key="1">
    <source>
        <dbReference type="EMBL" id="GAF73678.1"/>
    </source>
</evidence>
<comment type="caution">
    <text evidence="1">The sequence shown here is derived from an EMBL/GenBank/DDBJ whole genome shotgun (WGS) entry which is preliminary data.</text>
</comment>
<name>X0RY06_9ZZZZ</name>
<accession>X0RY06</accession>
<organism evidence="1">
    <name type="scientific">marine sediment metagenome</name>
    <dbReference type="NCBI Taxonomy" id="412755"/>
    <lineage>
        <taxon>unclassified sequences</taxon>
        <taxon>metagenomes</taxon>
        <taxon>ecological metagenomes</taxon>
    </lineage>
</organism>
<gene>
    <name evidence="1" type="ORF">S01H1_10700</name>
</gene>
<proteinExistence type="predicted"/>